<dbReference type="Pfam" id="PF02333">
    <property type="entry name" value="Phytase"/>
    <property type="match status" value="1"/>
</dbReference>
<dbReference type="SUPFAM" id="SSF50956">
    <property type="entry name" value="Thermostable phytase (3-phytase)"/>
    <property type="match status" value="1"/>
</dbReference>
<dbReference type="InterPro" id="IPR011042">
    <property type="entry name" value="6-blade_b-propeller_TolB-like"/>
</dbReference>
<accession>A0ABZ2IAV5</accession>
<keyword evidence="4" id="KW-1185">Reference proteome</keyword>
<keyword evidence="1" id="KW-0732">Signal</keyword>
<reference evidence="3 4" key="1">
    <citation type="submission" date="2024-02" db="EMBL/GenBank/DDBJ databases">
        <title>Distribution and functional of Brevundimonas-related endobacteria within Verticillium dahliae.</title>
        <authorList>
            <person name="Zeng H."/>
        </authorList>
    </citation>
    <scope>NUCLEOTIDE SEQUENCE [LARGE SCALE GENOMIC DNA]</scope>
    <source>
        <strain evidence="3 4">TRM 44200</strain>
    </source>
</reference>
<evidence type="ECO:0000313" key="3">
    <source>
        <dbReference type="EMBL" id="WWT54764.1"/>
    </source>
</evidence>
<dbReference type="InterPro" id="IPR003431">
    <property type="entry name" value="B-propeller_Phytase"/>
</dbReference>
<evidence type="ECO:0000256" key="1">
    <source>
        <dbReference type="SAM" id="SignalP"/>
    </source>
</evidence>
<protein>
    <submittedName>
        <fullName evidence="3">Phytase</fullName>
    </submittedName>
</protein>
<gene>
    <name evidence="3" type="ORF">V8J38_16170</name>
</gene>
<feature type="chain" id="PRO_5045938602" evidence="1">
    <location>
        <begin position="26"/>
        <end position="372"/>
    </location>
</feature>
<dbReference type="RefSeq" id="WP_338577189.1">
    <property type="nucleotide sequence ID" value="NZ_CP146369.1"/>
</dbReference>
<dbReference type="EMBL" id="CP146369">
    <property type="protein sequence ID" value="WWT54764.1"/>
    <property type="molecule type" value="Genomic_DNA"/>
</dbReference>
<name>A0ABZ2IAV5_9CAUL</name>
<evidence type="ECO:0000313" key="4">
    <source>
        <dbReference type="Proteomes" id="UP001363460"/>
    </source>
</evidence>
<dbReference type="Proteomes" id="UP001363460">
    <property type="component" value="Chromosome"/>
</dbReference>
<feature type="domain" description="BPP" evidence="2">
    <location>
        <begin position="38"/>
        <end position="370"/>
    </location>
</feature>
<dbReference type="PROSITE" id="PS51662">
    <property type="entry name" value="BP_PHYTASE"/>
    <property type="match status" value="1"/>
</dbReference>
<dbReference type="Gene3D" id="2.120.10.30">
    <property type="entry name" value="TolB, C-terminal domain"/>
    <property type="match status" value="1"/>
</dbReference>
<evidence type="ECO:0000259" key="2">
    <source>
        <dbReference type="PROSITE" id="PS51662"/>
    </source>
</evidence>
<sequence length="372" mass="38788">MPAIPPRRSRPAMLAGLLIPALLLAACAGHEVDFQGEGDGVVGQGAPVRAVLETPSVGTVGDDAADDPAVWASKTPVTVEGVQTPGFVVGTDKKAGLYVYGFDGAILQFMPEGLLNNVDVAEGLNVDGRPQLLIGASDRTPGRMGVALYLFDPAGTGDNKVRYWSSITTDVVEPYGFCLARRGEEVHAILVGHEGELRQFVVAAGPDGRPSAQLVRRAEIGSISEGCAADPATDALYVNEENVGLWRYSLDPASGGTRTLVQPVASGVLVADAEGLTTLTDGDARYLIASSQGDSTFPVWRIDGAAPQYKGRFVVVDGTVDGVTGTDGLAALGGPVGPFPEGLVVIQDDVNDTGTQNFKYVDWRDIRAALGL</sequence>
<proteinExistence type="predicted"/>
<dbReference type="PROSITE" id="PS51257">
    <property type="entry name" value="PROKAR_LIPOPROTEIN"/>
    <property type="match status" value="1"/>
</dbReference>
<feature type="signal peptide" evidence="1">
    <location>
        <begin position="1"/>
        <end position="25"/>
    </location>
</feature>
<organism evidence="3 4">
    <name type="scientific">Brevundimonas olei</name>
    <dbReference type="NCBI Taxonomy" id="657642"/>
    <lineage>
        <taxon>Bacteria</taxon>
        <taxon>Pseudomonadati</taxon>
        <taxon>Pseudomonadota</taxon>
        <taxon>Alphaproteobacteria</taxon>
        <taxon>Caulobacterales</taxon>
        <taxon>Caulobacteraceae</taxon>
        <taxon>Brevundimonas</taxon>
    </lineage>
</organism>